<dbReference type="InterPro" id="IPR051615">
    <property type="entry name" value="Transcr_Regulatory_Elem"/>
</dbReference>
<keyword evidence="3" id="KW-0862">Zinc</keyword>
<gene>
    <name evidence="10" type="ORF">SCHPADRAFT_259949</name>
</gene>
<evidence type="ECO:0000259" key="9">
    <source>
        <dbReference type="PROSITE" id="PS50048"/>
    </source>
</evidence>
<dbReference type="PANTHER" id="PTHR31313:SF78">
    <property type="entry name" value="TRANSCRIPTION FACTOR DOMAIN-CONTAINING PROTEIN"/>
    <property type="match status" value="1"/>
</dbReference>
<dbReference type="GO" id="GO:0003677">
    <property type="term" value="F:DNA binding"/>
    <property type="evidence" value="ECO:0007669"/>
    <property type="project" value="UniProtKB-KW"/>
</dbReference>
<evidence type="ECO:0000256" key="1">
    <source>
        <dbReference type="ARBA" id="ARBA00004123"/>
    </source>
</evidence>
<evidence type="ECO:0000313" key="10">
    <source>
        <dbReference type="EMBL" id="KLO15521.1"/>
    </source>
</evidence>
<dbReference type="SUPFAM" id="SSF57701">
    <property type="entry name" value="Zn2/Cys6 DNA-binding domain"/>
    <property type="match status" value="1"/>
</dbReference>
<dbReference type="AlphaFoldDB" id="A0A0H2SEP9"/>
<dbReference type="PROSITE" id="PS00463">
    <property type="entry name" value="ZN2_CY6_FUNGAL_1"/>
    <property type="match status" value="1"/>
</dbReference>
<feature type="region of interest" description="Disordered" evidence="8">
    <location>
        <begin position="1199"/>
        <end position="1223"/>
    </location>
</feature>
<dbReference type="CDD" id="cd00067">
    <property type="entry name" value="GAL4"/>
    <property type="match status" value="1"/>
</dbReference>
<feature type="compositionally biased region" description="Low complexity" evidence="8">
    <location>
        <begin position="76"/>
        <end position="92"/>
    </location>
</feature>
<evidence type="ECO:0000256" key="8">
    <source>
        <dbReference type="SAM" id="MobiDB-lite"/>
    </source>
</evidence>
<dbReference type="CDD" id="cd12148">
    <property type="entry name" value="fungal_TF_MHR"/>
    <property type="match status" value="1"/>
</dbReference>
<feature type="compositionally biased region" description="Acidic residues" evidence="8">
    <location>
        <begin position="33"/>
        <end position="51"/>
    </location>
</feature>
<feature type="domain" description="Zn(2)-C6 fungal-type" evidence="9">
    <location>
        <begin position="108"/>
        <end position="140"/>
    </location>
</feature>
<feature type="compositionally biased region" description="Polar residues" evidence="8">
    <location>
        <begin position="355"/>
        <end position="377"/>
    </location>
</feature>
<feature type="region of interest" description="Disordered" evidence="8">
    <location>
        <begin position="215"/>
        <end position="264"/>
    </location>
</feature>
<dbReference type="PROSITE" id="PS50048">
    <property type="entry name" value="ZN2_CY6_FUNGAL_2"/>
    <property type="match status" value="1"/>
</dbReference>
<dbReference type="InterPro" id="IPR036864">
    <property type="entry name" value="Zn2-C6_fun-type_DNA-bd_sf"/>
</dbReference>
<dbReference type="Pfam" id="PF04082">
    <property type="entry name" value="Fungal_trans"/>
    <property type="match status" value="1"/>
</dbReference>
<keyword evidence="11" id="KW-1185">Reference proteome</keyword>
<feature type="region of interest" description="Disordered" evidence="8">
    <location>
        <begin position="21"/>
        <end position="64"/>
    </location>
</feature>
<dbReference type="EMBL" id="KQ085928">
    <property type="protein sequence ID" value="KLO15521.1"/>
    <property type="molecule type" value="Genomic_DNA"/>
</dbReference>
<keyword evidence="6" id="KW-0804">Transcription</keyword>
<feature type="compositionally biased region" description="Low complexity" evidence="8">
    <location>
        <begin position="329"/>
        <end position="340"/>
    </location>
</feature>
<evidence type="ECO:0000256" key="7">
    <source>
        <dbReference type="ARBA" id="ARBA00023242"/>
    </source>
</evidence>
<dbReference type="SMART" id="SM00066">
    <property type="entry name" value="GAL4"/>
    <property type="match status" value="1"/>
</dbReference>
<comment type="subcellular location">
    <subcellularLocation>
        <location evidence="1">Nucleus</location>
    </subcellularLocation>
</comment>
<evidence type="ECO:0000256" key="6">
    <source>
        <dbReference type="ARBA" id="ARBA00023163"/>
    </source>
</evidence>
<feature type="compositionally biased region" description="Polar residues" evidence="8">
    <location>
        <begin position="403"/>
        <end position="418"/>
    </location>
</feature>
<dbReference type="GO" id="GO:0005634">
    <property type="term" value="C:nucleus"/>
    <property type="evidence" value="ECO:0007669"/>
    <property type="project" value="UniProtKB-SubCell"/>
</dbReference>
<evidence type="ECO:0000256" key="3">
    <source>
        <dbReference type="ARBA" id="ARBA00022833"/>
    </source>
</evidence>
<keyword evidence="5" id="KW-0238">DNA-binding</keyword>
<name>A0A0H2SEP9_9AGAM</name>
<dbReference type="Pfam" id="PF00172">
    <property type="entry name" value="Zn_clus"/>
    <property type="match status" value="1"/>
</dbReference>
<dbReference type="Proteomes" id="UP000053477">
    <property type="component" value="Unassembled WGS sequence"/>
</dbReference>
<organism evidence="10 11">
    <name type="scientific">Schizopora paradoxa</name>
    <dbReference type="NCBI Taxonomy" id="27342"/>
    <lineage>
        <taxon>Eukaryota</taxon>
        <taxon>Fungi</taxon>
        <taxon>Dikarya</taxon>
        <taxon>Basidiomycota</taxon>
        <taxon>Agaricomycotina</taxon>
        <taxon>Agaricomycetes</taxon>
        <taxon>Hymenochaetales</taxon>
        <taxon>Schizoporaceae</taxon>
        <taxon>Schizopora</taxon>
    </lineage>
</organism>
<feature type="compositionally biased region" description="Polar residues" evidence="8">
    <location>
        <begin position="52"/>
        <end position="61"/>
    </location>
</feature>
<feature type="region of interest" description="Disordered" evidence="8">
    <location>
        <begin position="295"/>
        <end position="473"/>
    </location>
</feature>
<feature type="region of interest" description="Disordered" evidence="8">
    <location>
        <begin position="605"/>
        <end position="638"/>
    </location>
</feature>
<dbReference type="InterPro" id="IPR001138">
    <property type="entry name" value="Zn2Cys6_DnaBD"/>
</dbReference>
<keyword evidence="2" id="KW-0479">Metal-binding</keyword>
<keyword evidence="4" id="KW-0805">Transcription regulation</keyword>
<dbReference type="PANTHER" id="PTHR31313">
    <property type="entry name" value="TY1 ENHANCER ACTIVATOR"/>
    <property type="match status" value="1"/>
</dbReference>
<proteinExistence type="predicted"/>
<evidence type="ECO:0000313" key="11">
    <source>
        <dbReference type="Proteomes" id="UP000053477"/>
    </source>
</evidence>
<dbReference type="Gene3D" id="4.10.240.10">
    <property type="entry name" value="Zn(2)-C6 fungal-type DNA-binding domain"/>
    <property type="match status" value="1"/>
</dbReference>
<dbReference type="STRING" id="27342.A0A0H2SEP9"/>
<dbReference type="GO" id="GO:0000981">
    <property type="term" value="F:DNA-binding transcription factor activity, RNA polymerase II-specific"/>
    <property type="evidence" value="ECO:0007669"/>
    <property type="project" value="InterPro"/>
</dbReference>
<feature type="compositionally biased region" description="Polar residues" evidence="8">
    <location>
        <begin position="429"/>
        <end position="444"/>
    </location>
</feature>
<evidence type="ECO:0000256" key="2">
    <source>
        <dbReference type="ARBA" id="ARBA00022723"/>
    </source>
</evidence>
<dbReference type="GO" id="GO:0006351">
    <property type="term" value="P:DNA-templated transcription"/>
    <property type="evidence" value="ECO:0007669"/>
    <property type="project" value="InterPro"/>
</dbReference>
<dbReference type="InParanoid" id="A0A0H2SEP9"/>
<dbReference type="OrthoDB" id="2123952at2759"/>
<dbReference type="SMART" id="SM00906">
    <property type="entry name" value="Fungal_trans"/>
    <property type="match status" value="1"/>
</dbReference>
<reference evidence="10 11" key="1">
    <citation type="submission" date="2015-04" db="EMBL/GenBank/DDBJ databases">
        <title>Complete genome sequence of Schizopora paradoxa KUC8140, a cosmopolitan wood degrader in East Asia.</title>
        <authorList>
            <consortium name="DOE Joint Genome Institute"/>
            <person name="Min B."/>
            <person name="Park H."/>
            <person name="Jang Y."/>
            <person name="Kim J.-J."/>
            <person name="Kim K.H."/>
            <person name="Pangilinan J."/>
            <person name="Lipzen A."/>
            <person name="Riley R."/>
            <person name="Grigoriev I.V."/>
            <person name="Spatafora J.W."/>
            <person name="Choi I.-G."/>
        </authorList>
    </citation>
    <scope>NUCLEOTIDE SEQUENCE [LARGE SCALE GENOMIC DNA]</scope>
    <source>
        <strain evidence="10 11">KUC8140</strain>
    </source>
</reference>
<sequence>MSYHGHPHALQQNPMSLSLDSLSALRTAAPDSTFDESADEYDGDEREDDQDTLSPLNSRPSGSLGYGLNASTGYGFTSSNTSGTNNNSMGNGRKAEKEKQVRRRSSKACDQCRKSKCKCERSADSELCKSCVMLGTQCTFLGPSRKRGPPKGYIDAIESRLHQTEALVGIMLSLAYPEEGSDVPPDMRARSLLEDLRTADPLAREIVDRVDRGAYGTKGRRGASIGNNNAMEIGSGDEEGETSGKGKGKSSGSSSGPPPNVQGRGRMVELGQEMEMGGLSTAHPSNDWQDTVAERLKAAASSRSSTAGDERPKLSIYPPGSFSAQDHIPASATASAGPPGTDEPDRQRRRVDSTPMYQQQEPHQLIHHQSLNQLRSTHSPDRAARSSKGPHMHRHSISAMRPNDTSTRSPLTSTSASRFSPPVAPLPSSGATASKDGYNSNYNVDKSGASARAPSPMTTVSGSSEPEEDNEEGITDAVGQLSLNEEEQVRFHGKASGLHLLAQNPRADGRNRGGIWHFPKARLWPPAAPTALSSDSQAFELARAAEAEAVERAAIAHLPSKEMQKQLIELYFMHVHPYLPVLHKEDFLEDFTALISEDLEIDRGRSSTVQNTRNGASSIARTDGSSRSNADSGNLDRSRSSRIPTLLLFAIFAIAARYSPVLPGSPVQSRHGLPTDEAGTDVDIDTSLPAPPPGSMSTRGDGFLEHAKELLDRTYANSRPSTCQALLLMGYREIGIGAMAQSWLYIGMAVRMAQDLGMHRSSDRWQRMDGPLFNYRQQQVRKRIWYTCVVLDKYVSAYIGRPLSIFESDYDTQLPGVDELEETELWTATDPNVGLPTVPGRLLSCFNESARLSSILASVVQTIYAVKPVTSRQLEAVQLEQTLDRWYLDLPAHLRYTPGGQIPPANVLILHMQYWCTVLLLHRPFIRHYITIRLKQMNSPDSPIEPRAYSAAQKNFDLCVSAANHITSIISTYADNYCLKRAPVFLSYYIFTAGIMHLTTLTIAPSDPQASVGLAKCLDCLRKVEVVWPSATRAWELLHGAKGNIRDQEMVFAPISRPNKRSAEELSFSNQEHALGASQKNDGANLFTAPPPPATGFPSGTLENTGDEESPLVFFTSYDRWSSDNSLPFHSGLSTSVLPQQYSTGFADARAAQADAQRHTPMVDHPGSGGRYPQFWNDYTGIGQPSSMLSSMYGMTMMPQTAAQQPSAPQDASGQQQQQQQQLQQPMFMNNQFNLFGPPV</sequence>
<feature type="region of interest" description="Disordered" evidence="8">
    <location>
        <begin position="76"/>
        <end position="105"/>
    </location>
</feature>
<dbReference type="GO" id="GO:0008270">
    <property type="term" value="F:zinc ion binding"/>
    <property type="evidence" value="ECO:0007669"/>
    <property type="project" value="InterPro"/>
</dbReference>
<protein>
    <recommendedName>
        <fullName evidence="9">Zn(2)-C6 fungal-type domain-containing protein</fullName>
    </recommendedName>
</protein>
<evidence type="ECO:0000256" key="4">
    <source>
        <dbReference type="ARBA" id="ARBA00023015"/>
    </source>
</evidence>
<feature type="compositionally biased region" description="Basic and acidic residues" evidence="8">
    <location>
        <begin position="343"/>
        <end position="352"/>
    </location>
</feature>
<feature type="compositionally biased region" description="Polar residues" evidence="8">
    <location>
        <begin position="606"/>
        <end position="632"/>
    </location>
</feature>
<dbReference type="InterPro" id="IPR007219">
    <property type="entry name" value="XnlR_reg_dom"/>
</dbReference>
<evidence type="ECO:0000256" key="5">
    <source>
        <dbReference type="ARBA" id="ARBA00023125"/>
    </source>
</evidence>
<accession>A0A0H2SEP9</accession>
<keyword evidence="7" id="KW-0539">Nucleus</keyword>